<protein>
    <recommendedName>
        <fullName evidence="9">Multidrug-efflux transporter</fullName>
    </recommendedName>
</protein>
<evidence type="ECO:0000313" key="11">
    <source>
        <dbReference type="EMBL" id="KPJ70711.1"/>
    </source>
</evidence>
<evidence type="ECO:0000256" key="7">
    <source>
        <dbReference type="ARBA" id="ARBA00023065"/>
    </source>
</evidence>
<dbReference type="PANTHER" id="PTHR43298">
    <property type="entry name" value="MULTIDRUG RESISTANCE PROTEIN NORM-RELATED"/>
    <property type="match status" value="1"/>
</dbReference>
<dbReference type="GO" id="GO:0006811">
    <property type="term" value="P:monoatomic ion transport"/>
    <property type="evidence" value="ECO:0007669"/>
    <property type="project" value="UniProtKB-KW"/>
</dbReference>
<evidence type="ECO:0000256" key="10">
    <source>
        <dbReference type="SAM" id="Phobius"/>
    </source>
</evidence>
<reference evidence="11 12" key="1">
    <citation type="journal article" date="2015" name="Microbiome">
        <title>Genomic resolution of linkages in carbon, nitrogen, and sulfur cycling among widespread estuary sediment bacteria.</title>
        <authorList>
            <person name="Baker B.J."/>
            <person name="Lazar C.S."/>
            <person name="Teske A.P."/>
            <person name="Dick G.J."/>
        </authorList>
    </citation>
    <scope>NUCLEOTIDE SEQUENCE [LARGE SCALE GENOMIC DNA]</scope>
    <source>
        <strain evidence="11">DG_78</strain>
    </source>
</reference>
<keyword evidence="3" id="KW-0050">Antiport</keyword>
<evidence type="ECO:0000256" key="6">
    <source>
        <dbReference type="ARBA" id="ARBA00022989"/>
    </source>
</evidence>
<sequence length="456" mass="49710">MQQNKKEDVLIIFKQLTTLTWPIVLAFLMQTSYNIVDLFWVGKIGPTAIAAVSLAGTIFYVILAVGQILGSGTVAMVAHAFGANLIDRANSIIKQSLFLASIIALLVSILGIIFTKQIMVLLGGRGEVLMMSVVYLRIVFVGFFFQLLSFSVNYGFRGAGDMKTPMLIMLVATIINIVLDPFLILGIGFFPRLEVQGAAIATTIAKCISFLFGFFILIKGKSGIKLNISERWFLETKVVRTILGVGIPVGISYALMGLSIMSVFRIVASFSDYALAALGVGNRILQLAGLIAVSIGISTTTMAGQSLGARDLKRTIQIGIISVISSVVLMVLCSGIFITHAHSLVSIFNQDPQVMMYGVEFLKIVSLYLAFTSITTSLTGVFRGAGNTLPPMFAGLCKLALLWTLALFFTQQLEMDVRGVWWAMFISYGIEALIITMWYASGRWQKRGLALLDNIR</sequence>
<keyword evidence="7" id="KW-0406">Ion transport</keyword>
<keyword evidence="8 10" id="KW-0472">Membrane</keyword>
<feature type="transmembrane region" description="Helical" evidence="10">
    <location>
        <begin position="196"/>
        <end position="218"/>
    </location>
</feature>
<organism evidence="11 12">
    <name type="scientific">candidate division TA06 bacterium DG_78</name>
    <dbReference type="NCBI Taxonomy" id="1703772"/>
    <lineage>
        <taxon>Bacteria</taxon>
        <taxon>Bacteria division TA06</taxon>
    </lineage>
</organism>
<feature type="transmembrane region" description="Helical" evidence="10">
    <location>
        <begin position="168"/>
        <end position="190"/>
    </location>
</feature>
<evidence type="ECO:0000256" key="5">
    <source>
        <dbReference type="ARBA" id="ARBA00022692"/>
    </source>
</evidence>
<keyword evidence="4" id="KW-1003">Cell membrane</keyword>
<evidence type="ECO:0000256" key="9">
    <source>
        <dbReference type="ARBA" id="ARBA00031636"/>
    </source>
</evidence>
<dbReference type="CDD" id="cd13137">
    <property type="entry name" value="MATE_NorM_like"/>
    <property type="match status" value="1"/>
</dbReference>
<dbReference type="PANTHER" id="PTHR43298:SF2">
    <property type="entry name" value="FMN_FAD EXPORTER YEEO-RELATED"/>
    <property type="match status" value="1"/>
</dbReference>
<evidence type="ECO:0000256" key="3">
    <source>
        <dbReference type="ARBA" id="ARBA00022449"/>
    </source>
</evidence>
<dbReference type="GO" id="GO:0005886">
    <property type="term" value="C:plasma membrane"/>
    <property type="evidence" value="ECO:0007669"/>
    <property type="project" value="UniProtKB-SubCell"/>
</dbReference>
<feature type="transmembrane region" description="Helical" evidence="10">
    <location>
        <begin position="238"/>
        <end position="264"/>
    </location>
</feature>
<dbReference type="GO" id="GO:0015297">
    <property type="term" value="F:antiporter activity"/>
    <property type="evidence" value="ECO:0007669"/>
    <property type="project" value="UniProtKB-KW"/>
</dbReference>
<feature type="transmembrane region" description="Helical" evidence="10">
    <location>
        <begin position="316"/>
        <end position="341"/>
    </location>
</feature>
<dbReference type="InterPro" id="IPR002528">
    <property type="entry name" value="MATE_fam"/>
</dbReference>
<feature type="transmembrane region" description="Helical" evidence="10">
    <location>
        <begin position="421"/>
        <end position="440"/>
    </location>
</feature>
<gene>
    <name evidence="11" type="ORF">AMJ52_09535</name>
</gene>
<dbReference type="PIRSF" id="PIRSF006603">
    <property type="entry name" value="DinF"/>
    <property type="match status" value="1"/>
</dbReference>
<comment type="caution">
    <text evidence="11">The sequence shown here is derived from an EMBL/GenBank/DDBJ whole genome shotgun (WGS) entry which is preliminary data.</text>
</comment>
<evidence type="ECO:0000256" key="2">
    <source>
        <dbReference type="ARBA" id="ARBA00022448"/>
    </source>
</evidence>
<keyword evidence="2" id="KW-0813">Transport</keyword>
<dbReference type="InterPro" id="IPR050222">
    <property type="entry name" value="MATE_MdtK"/>
</dbReference>
<feature type="transmembrane region" description="Helical" evidence="10">
    <location>
        <begin position="284"/>
        <end position="304"/>
    </location>
</feature>
<feature type="transmembrane region" description="Helical" evidence="10">
    <location>
        <begin position="97"/>
        <end position="114"/>
    </location>
</feature>
<feature type="transmembrane region" description="Helical" evidence="10">
    <location>
        <begin position="361"/>
        <end position="382"/>
    </location>
</feature>
<feature type="transmembrane region" description="Helical" evidence="10">
    <location>
        <begin position="49"/>
        <end position="77"/>
    </location>
</feature>
<dbReference type="AlphaFoldDB" id="A0A0S7Y7F1"/>
<keyword evidence="6 10" id="KW-1133">Transmembrane helix</keyword>
<evidence type="ECO:0000256" key="1">
    <source>
        <dbReference type="ARBA" id="ARBA00004651"/>
    </source>
</evidence>
<feature type="transmembrane region" description="Helical" evidence="10">
    <location>
        <begin position="12"/>
        <end position="29"/>
    </location>
</feature>
<proteinExistence type="predicted"/>
<comment type="subcellular location">
    <subcellularLocation>
        <location evidence="1">Cell membrane</location>
        <topology evidence="1">Multi-pass membrane protein</topology>
    </subcellularLocation>
</comment>
<dbReference type="NCBIfam" id="TIGR00797">
    <property type="entry name" value="matE"/>
    <property type="match status" value="1"/>
</dbReference>
<dbReference type="EMBL" id="LJNI01000161">
    <property type="protein sequence ID" value="KPJ70711.1"/>
    <property type="molecule type" value="Genomic_DNA"/>
</dbReference>
<evidence type="ECO:0000256" key="4">
    <source>
        <dbReference type="ARBA" id="ARBA00022475"/>
    </source>
</evidence>
<dbReference type="InterPro" id="IPR048279">
    <property type="entry name" value="MdtK-like"/>
</dbReference>
<feature type="transmembrane region" description="Helical" evidence="10">
    <location>
        <begin position="134"/>
        <end position="156"/>
    </location>
</feature>
<dbReference type="GO" id="GO:0042910">
    <property type="term" value="F:xenobiotic transmembrane transporter activity"/>
    <property type="evidence" value="ECO:0007669"/>
    <property type="project" value="InterPro"/>
</dbReference>
<feature type="transmembrane region" description="Helical" evidence="10">
    <location>
        <begin position="389"/>
        <end position="409"/>
    </location>
</feature>
<evidence type="ECO:0000313" key="12">
    <source>
        <dbReference type="Proteomes" id="UP000051012"/>
    </source>
</evidence>
<keyword evidence="5 10" id="KW-0812">Transmembrane</keyword>
<accession>A0A0S7Y7F1</accession>
<name>A0A0S7Y7F1_UNCT6</name>
<dbReference type="Pfam" id="PF01554">
    <property type="entry name" value="MatE"/>
    <property type="match status" value="2"/>
</dbReference>
<dbReference type="Proteomes" id="UP000051012">
    <property type="component" value="Unassembled WGS sequence"/>
</dbReference>
<evidence type="ECO:0000256" key="8">
    <source>
        <dbReference type="ARBA" id="ARBA00023136"/>
    </source>
</evidence>